<evidence type="ECO:0000313" key="7">
    <source>
        <dbReference type="Proteomes" id="UP000199047"/>
    </source>
</evidence>
<dbReference type="RefSeq" id="WP_013231264.1">
    <property type="nucleotide sequence ID" value="NZ_FBSX01000025.1"/>
</dbReference>
<keyword evidence="5" id="KW-0347">Helicase</keyword>
<keyword evidence="1" id="KW-0547">Nucleotide-binding</keyword>
<dbReference type="EMBL" id="FBTU01000024">
    <property type="protein sequence ID" value="CUW17518.1"/>
    <property type="molecule type" value="Genomic_DNA"/>
</dbReference>
<evidence type="ECO:0000313" key="6">
    <source>
        <dbReference type="Proteomes" id="UP000198868"/>
    </source>
</evidence>
<accession>A0AAN2QWT7</accession>
<feature type="coiled-coil region" evidence="3">
    <location>
        <begin position="488"/>
        <end position="515"/>
    </location>
</feature>
<dbReference type="GeneID" id="34300381"/>
<keyword evidence="2" id="KW-0067">ATP-binding</keyword>
<gene>
    <name evidence="4" type="ORF">KSL4_0303</name>
    <name evidence="5" type="ORF">PL111_1392</name>
</gene>
<dbReference type="GO" id="GO:0005524">
    <property type="term" value="F:ATP binding"/>
    <property type="evidence" value="ECO:0007669"/>
    <property type="project" value="UniProtKB-KW"/>
</dbReference>
<dbReference type="SUPFAM" id="SSF52540">
    <property type="entry name" value="P-loop containing nucleoside triphosphate hydrolases"/>
    <property type="match status" value="1"/>
</dbReference>
<evidence type="ECO:0000256" key="3">
    <source>
        <dbReference type="SAM" id="Coils"/>
    </source>
</evidence>
<proteinExistence type="predicted"/>
<dbReference type="Proteomes" id="UP000198868">
    <property type="component" value="Unassembled WGS sequence"/>
</dbReference>
<feature type="coiled-coil region" evidence="3">
    <location>
        <begin position="136"/>
        <end position="163"/>
    </location>
</feature>
<dbReference type="PANTHER" id="PTHR43788">
    <property type="entry name" value="DNA2/NAM7 HELICASE FAMILY MEMBER"/>
    <property type="match status" value="1"/>
</dbReference>
<dbReference type="EMBL" id="FBTB01000019">
    <property type="protein sequence ID" value="CUW14954.1"/>
    <property type="molecule type" value="Genomic_DNA"/>
</dbReference>
<evidence type="ECO:0000256" key="1">
    <source>
        <dbReference type="ARBA" id="ARBA00022741"/>
    </source>
</evidence>
<keyword evidence="5" id="KW-0378">Hydrolase</keyword>
<dbReference type="InterPro" id="IPR027417">
    <property type="entry name" value="P-loop_NTPase"/>
</dbReference>
<keyword evidence="3" id="KW-0175">Coiled coil</keyword>
<organism evidence="5 6">
    <name type="scientific">Leuconostoc inhae</name>
    <dbReference type="NCBI Taxonomy" id="178001"/>
    <lineage>
        <taxon>Bacteria</taxon>
        <taxon>Bacillati</taxon>
        <taxon>Bacillota</taxon>
        <taxon>Bacilli</taxon>
        <taxon>Lactobacillales</taxon>
        <taxon>Lactobacillaceae</taxon>
        <taxon>Leuconostoc</taxon>
    </lineage>
</organism>
<name>A0AAN2QWT7_9LACO</name>
<dbReference type="Gene3D" id="3.40.50.300">
    <property type="entry name" value="P-loop containing nucleotide triphosphate hydrolases"/>
    <property type="match status" value="2"/>
</dbReference>
<dbReference type="AlphaFoldDB" id="A0AAN2QWT7"/>
<keyword evidence="7" id="KW-1185">Reference proteome</keyword>
<dbReference type="Proteomes" id="UP000199047">
    <property type="component" value="Unassembled WGS sequence"/>
</dbReference>
<evidence type="ECO:0000256" key="2">
    <source>
        <dbReference type="ARBA" id="ARBA00022840"/>
    </source>
</evidence>
<reference evidence="6 7" key="1">
    <citation type="submission" date="2015-12" db="EMBL/GenBank/DDBJ databases">
        <authorList>
            <person name="Andreevskaya M."/>
        </authorList>
    </citation>
    <scope>NUCLEOTIDE SEQUENCE [LARGE SCALE GENOMIC DNA]</scope>
    <source>
        <strain evidence="4 7">KSL4-2</strain>
        <strain evidence="5 6">PL111</strain>
    </source>
</reference>
<evidence type="ECO:0000313" key="5">
    <source>
        <dbReference type="EMBL" id="CUW17518.1"/>
    </source>
</evidence>
<dbReference type="InterPro" id="IPR050534">
    <property type="entry name" value="Coronavir_polyprotein_1ab"/>
</dbReference>
<dbReference type="PANTHER" id="PTHR43788:SF6">
    <property type="entry name" value="DNA HELICASE B"/>
    <property type="match status" value="1"/>
</dbReference>
<sequence length="892" mass="101482">MASDEQRVRIIKALKLIDQIGESLLPDKIGIDSNKISQLDFDSIKTVNSSFFETLFPNKIDKILTSNQTKHRHEKTEDLIFPVFFGIYKGQELRDLIKSDDSADVVEPDLSKNFSAMLAFNEKFEVVQGTTFVPANTVLLNNINDVSEKIKDFEQKLETVYQDFIDDNLSFTEKLKEINKFIRSHFAAASEEIDYAMPIHKDNLTNLHSFFANDIQLILAAGSERYGNVKRYIDGFDAQKRINLEGEDKSIFNDILNPVNFPDGRWPSKPAYTLSFMQQVAVNLAINDKNNIRSVNGPPGTGKTTLLKDVFADMMVKQSEQLAHFTDPKEAIIKGEHFAWDEENPQFHIDYHLAPELMGYGVVVASSNNSAVENISKELPEEPDLSTDEYMIDYFKEAYSNQYDKPVPEKTWGFFSAAGGNSTNRDNLMTGLEGIIDSATEAEDGGDWQTTRMEFLATLNEVRDIKQRTAQYFLDIQAYENSKETTTTNSVKSELDSLENKLSIAQEDVIASESESTENGNKISTLNSQIQNEKAGKPSGFLIFKKQRIEAKKIELYIRTLNRDIRDLLVKQDVANQKKIHGNILVKQIEQQMQLLKEKNQHNRAKELKLKTAYNTAMSYFKSLKNVKALNREFWDKETNEQIQLSILWFDDEFRALQTRAFVEAMKVRKLTIIQIVQDKKNNPFTHVLNQTWPKKHLIKAKHPEVINHSWALIQFLVPVISSTFASFGSFFGDMAEESIDNLFIDEAGQALPVQALGAFWRAKRVMVVGDPSQIAPVQVTEESMLDQIKNYYGIKTAIFTKPESSVQTIVDRASQFGANLENGWVGVPLWVHRRCLDPMFSIANCIAYNNKMVQGSSRDIGAAYWFDANGVATDQQFVPNHRDWLEAAIQQ</sequence>
<protein>
    <submittedName>
        <fullName evidence="5">Superfamily I DNA/RNA helicase protein</fullName>
    </submittedName>
</protein>
<evidence type="ECO:0000313" key="4">
    <source>
        <dbReference type="EMBL" id="CUW14954.1"/>
    </source>
</evidence>
<comment type="caution">
    <text evidence="5">The sequence shown here is derived from an EMBL/GenBank/DDBJ whole genome shotgun (WGS) entry which is preliminary data.</text>
</comment>
<dbReference type="GO" id="GO:0003678">
    <property type="term" value="F:DNA helicase activity"/>
    <property type="evidence" value="ECO:0007669"/>
    <property type="project" value="UniProtKB-ARBA"/>
</dbReference>